<dbReference type="RefSeq" id="WP_197454560.1">
    <property type="nucleotide sequence ID" value="NZ_CP151726.1"/>
</dbReference>
<evidence type="ECO:0000256" key="1">
    <source>
        <dbReference type="ARBA" id="ARBA00004651"/>
    </source>
</evidence>
<feature type="region of interest" description="Disordered" evidence="7">
    <location>
        <begin position="441"/>
        <end position="468"/>
    </location>
</feature>
<dbReference type="GO" id="GO:0005886">
    <property type="term" value="C:plasma membrane"/>
    <property type="evidence" value="ECO:0007669"/>
    <property type="project" value="UniProtKB-SubCell"/>
</dbReference>
<evidence type="ECO:0000256" key="7">
    <source>
        <dbReference type="SAM" id="MobiDB-lite"/>
    </source>
</evidence>
<sequence length="468" mass="51884">MSTKKPKPKTTSRPPASKKSSEPGEQCIVLGHQSQYQSELGFHTQKHPPPRKRGDLVRYSGDGHLITIAPTRAGKGVGTVIPNLLSYQGPVVVIDPKAEAYHVTARRRRELGHQVVRLDPFGVVDEPSDCLNPFDVLRLTGADLESDSQLLAELMATVNQSTKEPFWDIQAKAIHSGLIANASSDTEGRANLNSIVDSLHGDDPSYRMAVLLDVMGKQMNQMAYREIAATIAMPDVTRGGVLATAQSYVKSLMSPAVAGTLSETSFSLQDVVDGKPLSIYLIIPPDRLVSHRPLMKLWIGTLMKAILSRRHRPKLNTLLMIDEAAQLGNFPLLETLMTLAAGYGVWVHTIWQDLSQLRGNYPTTWRTILNNCAVVQTFGIYNRDMATQWGDYLDSGPNVLRSLSDNEQIVSIHGQGELRCRRLNYLTDPIFQGQFDANRFYEPASKKEPKTARSRQKSPDPGRNRAPR</sequence>
<dbReference type="EMBL" id="SJPN01000003">
    <property type="protein sequence ID" value="TWU04525.1"/>
    <property type="molecule type" value="Genomic_DNA"/>
</dbReference>
<dbReference type="SUPFAM" id="SSF52540">
    <property type="entry name" value="P-loop containing nucleoside triphosphate hydrolases"/>
    <property type="match status" value="1"/>
</dbReference>
<feature type="compositionally biased region" description="Basic and acidic residues" evidence="7">
    <location>
        <begin position="444"/>
        <end position="468"/>
    </location>
</feature>
<feature type="compositionally biased region" description="Basic residues" evidence="7">
    <location>
        <begin position="1"/>
        <end position="10"/>
    </location>
</feature>
<dbReference type="InterPro" id="IPR003688">
    <property type="entry name" value="TraG/VirD4"/>
</dbReference>
<name>A0A5C6AWY9_9BACT</name>
<dbReference type="Gene3D" id="3.40.50.300">
    <property type="entry name" value="P-loop containing nucleotide triphosphate hydrolases"/>
    <property type="match status" value="1"/>
</dbReference>
<feature type="region of interest" description="Disordered" evidence="7">
    <location>
        <begin position="1"/>
        <end position="26"/>
    </location>
</feature>
<comment type="caution">
    <text evidence="8">The sequence shown here is derived from an EMBL/GenBank/DDBJ whole genome shotgun (WGS) entry which is preliminary data.</text>
</comment>
<evidence type="ECO:0000256" key="4">
    <source>
        <dbReference type="ARBA" id="ARBA00022692"/>
    </source>
</evidence>
<evidence type="ECO:0000256" key="3">
    <source>
        <dbReference type="ARBA" id="ARBA00022475"/>
    </source>
</evidence>
<comment type="similarity">
    <text evidence="2">Belongs to the VirD4/TraG family.</text>
</comment>
<keyword evidence="6" id="KW-0472">Membrane</keyword>
<evidence type="ECO:0000313" key="9">
    <source>
        <dbReference type="Proteomes" id="UP000320176"/>
    </source>
</evidence>
<evidence type="ECO:0000313" key="8">
    <source>
        <dbReference type="EMBL" id="TWU04525.1"/>
    </source>
</evidence>
<proteinExistence type="inferred from homology"/>
<dbReference type="Proteomes" id="UP000320176">
    <property type="component" value="Unassembled WGS sequence"/>
</dbReference>
<dbReference type="PANTHER" id="PTHR37937">
    <property type="entry name" value="CONJUGATIVE TRANSFER: DNA TRANSPORT"/>
    <property type="match status" value="1"/>
</dbReference>
<accession>A0A5C6AWY9</accession>
<protein>
    <submittedName>
        <fullName evidence="8">Conjugal transfer protein TraG</fullName>
    </submittedName>
</protein>
<dbReference type="Pfam" id="PF02534">
    <property type="entry name" value="T4SS-DNA_transf"/>
    <property type="match status" value="1"/>
</dbReference>
<evidence type="ECO:0000256" key="5">
    <source>
        <dbReference type="ARBA" id="ARBA00022989"/>
    </source>
</evidence>
<keyword evidence="3" id="KW-1003">Cell membrane</keyword>
<comment type="subcellular location">
    <subcellularLocation>
        <location evidence="1">Cell membrane</location>
        <topology evidence="1">Multi-pass membrane protein</topology>
    </subcellularLocation>
</comment>
<keyword evidence="9" id="KW-1185">Reference proteome</keyword>
<dbReference type="PANTHER" id="PTHR37937:SF1">
    <property type="entry name" value="CONJUGATIVE TRANSFER: DNA TRANSPORT"/>
    <property type="match status" value="1"/>
</dbReference>
<dbReference type="InterPro" id="IPR027417">
    <property type="entry name" value="P-loop_NTPase"/>
</dbReference>
<reference evidence="8 9" key="1">
    <citation type="submission" date="2019-02" db="EMBL/GenBank/DDBJ databases">
        <title>Deep-cultivation of Planctomycetes and their phenomic and genomic characterization uncovers novel biology.</title>
        <authorList>
            <person name="Wiegand S."/>
            <person name="Jogler M."/>
            <person name="Boedeker C."/>
            <person name="Pinto D."/>
            <person name="Vollmers J."/>
            <person name="Rivas-Marin E."/>
            <person name="Kohn T."/>
            <person name="Peeters S.H."/>
            <person name="Heuer A."/>
            <person name="Rast P."/>
            <person name="Oberbeckmann S."/>
            <person name="Bunk B."/>
            <person name="Jeske O."/>
            <person name="Meyerdierks A."/>
            <person name="Storesund J.E."/>
            <person name="Kallscheuer N."/>
            <person name="Luecker S."/>
            <person name="Lage O.M."/>
            <person name="Pohl T."/>
            <person name="Merkel B.J."/>
            <person name="Hornburger P."/>
            <person name="Mueller R.-W."/>
            <person name="Bruemmer F."/>
            <person name="Labrenz M."/>
            <person name="Spormann A.M."/>
            <person name="Op Den Camp H."/>
            <person name="Overmann J."/>
            <person name="Amann R."/>
            <person name="Jetten M.S.M."/>
            <person name="Mascher T."/>
            <person name="Medema M.H."/>
            <person name="Devos D.P."/>
            <person name="Kaster A.-K."/>
            <person name="Ovreas L."/>
            <person name="Rohde M."/>
            <person name="Galperin M.Y."/>
            <person name="Jogler C."/>
        </authorList>
    </citation>
    <scope>NUCLEOTIDE SEQUENCE [LARGE SCALE GENOMIC DNA]</scope>
    <source>
        <strain evidence="8 9">Pla52n</strain>
    </source>
</reference>
<organism evidence="8 9">
    <name type="scientific">Stieleria varia</name>
    <dbReference type="NCBI Taxonomy" id="2528005"/>
    <lineage>
        <taxon>Bacteria</taxon>
        <taxon>Pseudomonadati</taxon>
        <taxon>Planctomycetota</taxon>
        <taxon>Planctomycetia</taxon>
        <taxon>Pirellulales</taxon>
        <taxon>Pirellulaceae</taxon>
        <taxon>Stieleria</taxon>
    </lineage>
</organism>
<gene>
    <name evidence="8" type="primary">traG</name>
    <name evidence="8" type="ORF">Pla52n_25660</name>
</gene>
<evidence type="ECO:0000256" key="2">
    <source>
        <dbReference type="ARBA" id="ARBA00008806"/>
    </source>
</evidence>
<keyword evidence="5" id="KW-1133">Transmembrane helix</keyword>
<dbReference type="AlphaFoldDB" id="A0A5C6AWY9"/>
<dbReference type="CDD" id="cd01127">
    <property type="entry name" value="TrwB_TraG_TraD_VirD4"/>
    <property type="match status" value="2"/>
</dbReference>
<keyword evidence="4" id="KW-0812">Transmembrane</keyword>
<evidence type="ECO:0000256" key="6">
    <source>
        <dbReference type="ARBA" id="ARBA00023136"/>
    </source>
</evidence>
<dbReference type="InterPro" id="IPR051539">
    <property type="entry name" value="T4SS-coupling_protein"/>
</dbReference>